<keyword evidence="1" id="KW-0560">Oxidoreductase</keyword>
<accession>A0A853CXZ8</accession>
<dbReference type="AlphaFoldDB" id="A0A853CXZ8"/>
<comment type="caution">
    <text evidence="4">The sequence shown here is derived from an EMBL/GenBank/DDBJ whole genome shotgun (WGS) entry which is preliminary data.</text>
</comment>
<dbReference type="Proteomes" id="UP000578352">
    <property type="component" value="Unassembled WGS sequence"/>
</dbReference>
<dbReference type="GO" id="GO:0071949">
    <property type="term" value="F:FAD binding"/>
    <property type="evidence" value="ECO:0007669"/>
    <property type="project" value="InterPro"/>
</dbReference>
<dbReference type="PANTHER" id="PTHR13789:SF309">
    <property type="entry name" value="PUTATIVE (AFU_ORTHOLOGUE AFUA_6G14510)-RELATED"/>
    <property type="match status" value="1"/>
</dbReference>
<name>A0A853CXZ8_9MICO</name>
<dbReference type="NCBIfam" id="NF005313">
    <property type="entry name" value="PRK06847.1"/>
    <property type="match status" value="1"/>
</dbReference>
<evidence type="ECO:0000256" key="1">
    <source>
        <dbReference type="ARBA" id="ARBA00023002"/>
    </source>
</evidence>
<dbReference type="InterPro" id="IPR036188">
    <property type="entry name" value="FAD/NAD-bd_sf"/>
</dbReference>
<dbReference type="InterPro" id="IPR002938">
    <property type="entry name" value="FAD-bd"/>
</dbReference>
<reference evidence="4 5" key="1">
    <citation type="submission" date="2020-07" db="EMBL/GenBank/DDBJ databases">
        <title>Sequencing the genomes of 1000 actinobacteria strains.</title>
        <authorList>
            <person name="Klenk H.-P."/>
        </authorList>
    </citation>
    <scope>NUCLEOTIDE SEQUENCE [LARGE SCALE GENOMIC DNA]</scope>
    <source>
        <strain evidence="4 5">DSM 15165</strain>
    </source>
</reference>
<evidence type="ECO:0000259" key="3">
    <source>
        <dbReference type="Pfam" id="PF01494"/>
    </source>
</evidence>
<keyword evidence="2" id="KW-0503">Monooxygenase</keyword>
<dbReference type="InterPro" id="IPR050493">
    <property type="entry name" value="FAD-dep_Monooxygenase_BioMet"/>
</dbReference>
<evidence type="ECO:0000256" key="2">
    <source>
        <dbReference type="ARBA" id="ARBA00023033"/>
    </source>
</evidence>
<protein>
    <submittedName>
        <fullName evidence="4">2-polyprenyl-6-methoxyphenol hydroxylase-like FAD-dependent oxidoreductase</fullName>
    </submittedName>
</protein>
<evidence type="ECO:0000313" key="5">
    <source>
        <dbReference type="Proteomes" id="UP000578352"/>
    </source>
</evidence>
<dbReference type="RefSeq" id="WP_179608115.1">
    <property type="nucleotide sequence ID" value="NZ_BAABEH010000001.1"/>
</dbReference>
<gene>
    <name evidence="4" type="ORF">HNR13_003695</name>
</gene>
<proteinExistence type="predicted"/>
<dbReference type="PANTHER" id="PTHR13789">
    <property type="entry name" value="MONOOXYGENASE"/>
    <property type="match status" value="1"/>
</dbReference>
<dbReference type="PRINTS" id="PR00420">
    <property type="entry name" value="RNGMNOXGNASE"/>
</dbReference>
<dbReference type="Gene3D" id="3.50.50.60">
    <property type="entry name" value="FAD/NAD(P)-binding domain"/>
    <property type="match status" value="1"/>
</dbReference>
<feature type="domain" description="FAD-binding" evidence="3">
    <location>
        <begin position="6"/>
        <end position="346"/>
    </location>
</feature>
<dbReference type="GO" id="GO:0004497">
    <property type="term" value="F:monooxygenase activity"/>
    <property type="evidence" value="ECO:0007669"/>
    <property type="project" value="UniProtKB-KW"/>
</dbReference>
<sequence length="377" mass="39574">MTAVSKVAIAGSGVAGLATAIQLAKAGVQVDVFESKPELSALGSGITLQGNALRAFGTLGVWDDVQAKGYFFEGLTLRAPGPDAPVVAELPEVKTGGPDYPATGGMYRPDLARILLDHAEAAGATVRFGAKVTGVSETVDGVAVEVDGSPAGTYDLLVGADGLNSAVRELIGIETKPQPTGMGIWRSFVSRPASVERSELYYGGPVYIAGYTPTGENTMYAFLVEPAQERVGLTDEEAVAIMLEESQAYGGPWNDIRADLQAGAHVNYTWFTQHVVPAPWNRGRSVVIGDAAHSCPPTIAQGAAQALEDALVLTELLVAADAVDDDLWDAFHARRVARAQAVVDASVQLGQWQIDHDREADAPGLIFGIAHRMAEPA</sequence>
<organism evidence="4 5">
    <name type="scientific">Leifsonia shinshuensis</name>
    <dbReference type="NCBI Taxonomy" id="150026"/>
    <lineage>
        <taxon>Bacteria</taxon>
        <taxon>Bacillati</taxon>
        <taxon>Actinomycetota</taxon>
        <taxon>Actinomycetes</taxon>
        <taxon>Micrococcales</taxon>
        <taxon>Microbacteriaceae</taxon>
        <taxon>Leifsonia</taxon>
    </lineage>
</organism>
<dbReference type="SUPFAM" id="SSF51905">
    <property type="entry name" value="FAD/NAD(P)-binding domain"/>
    <property type="match status" value="1"/>
</dbReference>
<dbReference type="EMBL" id="JACCFL010000001">
    <property type="protein sequence ID" value="NYJ25408.1"/>
    <property type="molecule type" value="Genomic_DNA"/>
</dbReference>
<dbReference type="Pfam" id="PF01494">
    <property type="entry name" value="FAD_binding_3"/>
    <property type="match status" value="1"/>
</dbReference>
<evidence type="ECO:0000313" key="4">
    <source>
        <dbReference type="EMBL" id="NYJ25408.1"/>
    </source>
</evidence>